<proteinExistence type="predicted"/>
<organism evidence="4 5">
    <name type="scientific">Meinhardsimonia xiamenensis</name>
    <dbReference type="NCBI Taxonomy" id="990712"/>
    <lineage>
        <taxon>Bacteria</taxon>
        <taxon>Pseudomonadati</taxon>
        <taxon>Pseudomonadota</taxon>
        <taxon>Alphaproteobacteria</taxon>
        <taxon>Rhodobacterales</taxon>
        <taxon>Paracoccaceae</taxon>
        <taxon>Meinhardsimonia</taxon>
    </lineage>
</organism>
<dbReference type="AlphaFoldDB" id="A0A1G9DVG6"/>
<dbReference type="Gene3D" id="3.40.190.10">
    <property type="entry name" value="Periplasmic binding protein-like II"/>
    <property type="match status" value="2"/>
</dbReference>
<sequence length="521" mass="56231">MKMWRAAVLAAPFLVGWAWGVAAEDVTLMARDGSLEISGTVLGFDGEFYRLDTIYGELTVDGTAVSCSGPGCPDVAAYVPELRIAGARRMGAVLMPALIESFAARQGYRAALEIVSDTAFTYSLIEKATGRPAAHLHFDLSTTREGLARLLADEADLALALREPTLEEIAAHRAAGLGELDGHHRSVIIGLDALVPIVAPGNPVRRISMEDLARVFAGEVTDWKELGWPEGPIALHLGAVGAGSAELFEARVMARHGRRLSPAVERHASAEELADAVARDVFAIGIATASELGNARPMALAGGCGIFTAPDPVSVKTEDYPLTMPLFVYLPPRRLPLVMREFLRFARSPAAQAVIRRAGFVDLGLGRIGLERQGVRLANAISAAGEETPLSELQRLVWLMRGVERLTLAFRFRNGTAELDAQSRSNIELLADRLEAGEFDDHRLVFVGFSDGEGPAAANLALARRRAETVRDAVLRAAPLADRRRILTTVDAFGEAMPLACDDSEWGRAVNRRVEVWVAHR</sequence>
<dbReference type="SUPFAM" id="SSF53850">
    <property type="entry name" value="Periplasmic binding protein-like II"/>
    <property type="match status" value="1"/>
</dbReference>
<dbReference type="RefSeq" id="WP_092500275.1">
    <property type="nucleotide sequence ID" value="NZ_FNFV01000004.1"/>
</dbReference>
<evidence type="ECO:0000256" key="2">
    <source>
        <dbReference type="PROSITE-ProRule" id="PRU00473"/>
    </source>
</evidence>
<dbReference type="InterPro" id="IPR024370">
    <property type="entry name" value="PBP_domain"/>
</dbReference>
<feature type="domain" description="OmpA-like" evidence="3">
    <location>
        <begin position="399"/>
        <end position="521"/>
    </location>
</feature>
<name>A0A1G9DVG6_9RHOB</name>
<protein>
    <submittedName>
        <fullName evidence="4">Phosphate transport system substrate-binding protein</fullName>
    </submittedName>
</protein>
<dbReference type="Pfam" id="PF00691">
    <property type="entry name" value="OmpA"/>
    <property type="match status" value="1"/>
</dbReference>
<gene>
    <name evidence="4" type="ORF">SAMN05216257_10438</name>
</gene>
<dbReference type="Pfam" id="PF12849">
    <property type="entry name" value="PBP_like_2"/>
    <property type="match status" value="1"/>
</dbReference>
<dbReference type="GO" id="GO:0016020">
    <property type="term" value="C:membrane"/>
    <property type="evidence" value="ECO:0007669"/>
    <property type="project" value="UniProtKB-UniRule"/>
</dbReference>
<dbReference type="PANTHER" id="PTHR30570">
    <property type="entry name" value="PERIPLASMIC PHOSPHATE BINDING COMPONENT OF PHOSPHATE ABC TRANSPORTER"/>
    <property type="match status" value="1"/>
</dbReference>
<accession>A0A1G9DVG6</accession>
<keyword evidence="1" id="KW-0732">Signal</keyword>
<evidence type="ECO:0000313" key="5">
    <source>
        <dbReference type="Proteomes" id="UP000199328"/>
    </source>
</evidence>
<dbReference type="InterPro" id="IPR006665">
    <property type="entry name" value="OmpA-like"/>
</dbReference>
<dbReference type="PROSITE" id="PS51123">
    <property type="entry name" value="OMPA_2"/>
    <property type="match status" value="1"/>
</dbReference>
<dbReference type="InterPro" id="IPR050811">
    <property type="entry name" value="Phosphate_ABC_transporter"/>
</dbReference>
<dbReference type="Proteomes" id="UP000199328">
    <property type="component" value="Unassembled WGS sequence"/>
</dbReference>
<dbReference type="STRING" id="990712.SAMN05216257_10438"/>
<evidence type="ECO:0000256" key="1">
    <source>
        <dbReference type="ARBA" id="ARBA00022729"/>
    </source>
</evidence>
<dbReference type="InterPro" id="IPR036737">
    <property type="entry name" value="OmpA-like_sf"/>
</dbReference>
<keyword evidence="2" id="KW-0472">Membrane</keyword>
<keyword evidence="5" id="KW-1185">Reference proteome</keyword>
<dbReference type="PANTHER" id="PTHR30570:SF1">
    <property type="entry name" value="PHOSPHATE-BINDING PROTEIN PSTS"/>
    <property type="match status" value="1"/>
</dbReference>
<reference evidence="5" key="1">
    <citation type="submission" date="2016-10" db="EMBL/GenBank/DDBJ databases">
        <authorList>
            <person name="Varghese N."/>
            <person name="Submissions S."/>
        </authorList>
    </citation>
    <scope>NUCLEOTIDE SEQUENCE [LARGE SCALE GENOMIC DNA]</scope>
    <source>
        <strain evidence="5">CGMCC 1.10789</strain>
    </source>
</reference>
<evidence type="ECO:0000259" key="3">
    <source>
        <dbReference type="PROSITE" id="PS51123"/>
    </source>
</evidence>
<evidence type="ECO:0000313" key="4">
    <source>
        <dbReference type="EMBL" id="SDK67846.1"/>
    </source>
</evidence>
<dbReference type="SUPFAM" id="SSF103088">
    <property type="entry name" value="OmpA-like"/>
    <property type="match status" value="1"/>
</dbReference>
<dbReference type="OrthoDB" id="9790048at2"/>
<dbReference type="Gene3D" id="3.30.1330.60">
    <property type="entry name" value="OmpA-like domain"/>
    <property type="match status" value="1"/>
</dbReference>
<dbReference type="EMBL" id="FNFV01000004">
    <property type="protein sequence ID" value="SDK67846.1"/>
    <property type="molecule type" value="Genomic_DNA"/>
</dbReference>